<dbReference type="Proteomes" id="UP000515121">
    <property type="component" value="Unplaced"/>
</dbReference>
<proteinExistence type="predicted"/>
<sequence>MVSEYKEFDSEQITNGNLVDVTNGTDKVAIVELQAIEPLECEKSGKELAAVTSKVTQITADVVVETFPLRPVAKPTDSIDGSSSEVMKLNGNLDQTENLKAILASNGIHPNIQGTYTGSSSGKSTCDGAVVVESKVDAQRVISKKGSNKPLELICKYS</sequence>
<dbReference type="RefSeq" id="XP_022744914.1">
    <property type="nucleotide sequence ID" value="XM_022889179.1"/>
</dbReference>
<evidence type="ECO:0000313" key="2">
    <source>
        <dbReference type="RefSeq" id="XP_022744914.1"/>
    </source>
</evidence>
<keyword evidence="1" id="KW-1185">Reference proteome</keyword>
<dbReference type="OrthoDB" id="787154at2759"/>
<dbReference type="GeneID" id="111295627"/>
<gene>
    <name evidence="2" type="primary">LOC111295627</name>
</gene>
<name>A0A6P5YWN3_DURZI</name>
<dbReference type="KEGG" id="dzi:111295627"/>
<organism evidence="1 2">
    <name type="scientific">Durio zibethinus</name>
    <name type="common">Durian</name>
    <dbReference type="NCBI Taxonomy" id="66656"/>
    <lineage>
        <taxon>Eukaryota</taxon>
        <taxon>Viridiplantae</taxon>
        <taxon>Streptophyta</taxon>
        <taxon>Embryophyta</taxon>
        <taxon>Tracheophyta</taxon>
        <taxon>Spermatophyta</taxon>
        <taxon>Magnoliopsida</taxon>
        <taxon>eudicotyledons</taxon>
        <taxon>Gunneridae</taxon>
        <taxon>Pentapetalae</taxon>
        <taxon>rosids</taxon>
        <taxon>malvids</taxon>
        <taxon>Malvales</taxon>
        <taxon>Malvaceae</taxon>
        <taxon>Helicteroideae</taxon>
        <taxon>Durio</taxon>
    </lineage>
</organism>
<dbReference type="AlphaFoldDB" id="A0A6P5YWN3"/>
<reference evidence="2" key="1">
    <citation type="submission" date="2025-08" db="UniProtKB">
        <authorList>
            <consortium name="RefSeq"/>
        </authorList>
    </citation>
    <scope>IDENTIFICATION</scope>
    <source>
        <tissue evidence="2">Fruit stalk</tissue>
    </source>
</reference>
<evidence type="ECO:0000313" key="1">
    <source>
        <dbReference type="Proteomes" id="UP000515121"/>
    </source>
</evidence>
<protein>
    <submittedName>
        <fullName evidence="2">Uncharacterized protein LOC111295627</fullName>
    </submittedName>
</protein>
<accession>A0A6P5YWN3</accession>